<name>A0A7K9L893_9PASS</name>
<dbReference type="Pfam" id="PF13671">
    <property type="entry name" value="AAA_33"/>
    <property type="match status" value="1"/>
</dbReference>
<accession>A0A7K9L893</accession>
<reference evidence="7 8" key="1">
    <citation type="submission" date="2019-09" db="EMBL/GenBank/DDBJ databases">
        <title>Bird 10,000 Genomes (B10K) Project - Family phase.</title>
        <authorList>
            <person name="Zhang G."/>
        </authorList>
    </citation>
    <scope>NUCLEOTIDE SEQUENCE [LARGE SCALE GENOMIC DNA]</scope>
    <source>
        <strain evidence="7">B10K-DU-001-29</strain>
        <tissue evidence="7">Muscle</tissue>
    </source>
</reference>
<dbReference type="InterPro" id="IPR003877">
    <property type="entry name" value="SPRY_dom"/>
</dbReference>
<dbReference type="InterPro" id="IPR043136">
    <property type="entry name" value="B30.2/SPRY_sf"/>
</dbReference>
<feature type="compositionally biased region" description="Basic and acidic residues" evidence="5">
    <location>
        <begin position="572"/>
        <end position="581"/>
    </location>
</feature>
<evidence type="ECO:0000313" key="7">
    <source>
        <dbReference type="EMBL" id="NXH58608.1"/>
    </source>
</evidence>
<dbReference type="PROSITE" id="PS50188">
    <property type="entry name" value="B302_SPRY"/>
    <property type="match status" value="1"/>
</dbReference>
<feature type="compositionally biased region" description="Low complexity" evidence="5">
    <location>
        <begin position="24"/>
        <end position="33"/>
    </location>
</feature>
<dbReference type="Gene3D" id="3.40.50.300">
    <property type="entry name" value="P-loop containing nucleotide triphosphate hydrolases"/>
    <property type="match status" value="1"/>
</dbReference>
<gene>
    <name evidence="7" type="primary">Hnrnpul2</name>
    <name evidence="7" type="ORF">RHAINO_R15459</name>
</gene>
<dbReference type="FunFam" id="2.60.120.920:FF:000006">
    <property type="entry name" value="heterogeneous nuclear ribonucleoprotein U isoform X1"/>
    <property type="match status" value="1"/>
</dbReference>
<dbReference type="SUPFAM" id="SSF52540">
    <property type="entry name" value="P-loop containing nucleoside triphosphate hydrolases"/>
    <property type="match status" value="1"/>
</dbReference>
<dbReference type="GO" id="GO:0000380">
    <property type="term" value="P:alternative mRNA splicing, via spliceosome"/>
    <property type="evidence" value="ECO:0007669"/>
    <property type="project" value="TreeGrafter"/>
</dbReference>
<feature type="compositionally biased region" description="Basic residues" evidence="5">
    <location>
        <begin position="582"/>
        <end position="596"/>
    </location>
</feature>
<protein>
    <submittedName>
        <fullName evidence="7">HNRL2 protein</fullName>
    </submittedName>
</protein>
<dbReference type="InterPro" id="IPR027417">
    <property type="entry name" value="P-loop_NTPase"/>
</dbReference>
<evidence type="ECO:0000256" key="2">
    <source>
        <dbReference type="ARBA" id="ARBA00022481"/>
    </source>
</evidence>
<dbReference type="Proteomes" id="UP000583164">
    <property type="component" value="Unassembled WGS sequence"/>
</dbReference>
<feature type="region of interest" description="Disordered" evidence="5">
    <location>
        <begin position="572"/>
        <end position="608"/>
    </location>
</feature>
<dbReference type="PANTHER" id="PTHR12381">
    <property type="entry name" value="HETEROGENEOUS NUCLEAR RIBONUCLEOPROTEIN U FAMILY MEMBER"/>
    <property type="match status" value="1"/>
</dbReference>
<feature type="compositionally biased region" description="Acidic residues" evidence="5">
    <location>
        <begin position="1"/>
        <end position="23"/>
    </location>
</feature>
<proteinExistence type="predicted"/>
<feature type="compositionally biased region" description="Low complexity" evidence="5">
    <location>
        <begin position="50"/>
        <end position="80"/>
    </location>
</feature>
<comment type="caution">
    <text evidence="7">The sequence shown here is derived from an EMBL/GenBank/DDBJ whole genome shotgun (WGS) entry which is preliminary data.</text>
</comment>
<keyword evidence="4" id="KW-0539">Nucleus</keyword>
<comment type="subcellular location">
    <subcellularLocation>
        <location evidence="1">Nucleus</location>
    </subcellularLocation>
</comment>
<keyword evidence="3" id="KW-0597">Phosphoprotein</keyword>
<evidence type="ECO:0000256" key="3">
    <source>
        <dbReference type="ARBA" id="ARBA00022553"/>
    </source>
</evidence>
<organism evidence="7 8">
    <name type="scientific">Rhabdornis inornatus</name>
    <dbReference type="NCBI Taxonomy" id="237438"/>
    <lineage>
        <taxon>Eukaryota</taxon>
        <taxon>Metazoa</taxon>
        <taxon>Chordata</taxon>
        <taxon>Craniata</taxon>
        <taxon>Vertebrata</taxon>
        <taxon>Euteleostomi</taxon>
        <taxon>Archelosauria</taxon>
        <taxon>Archosauria</taxon>
        <taxon>Dinosauria</taxon>
        <taxon>Saurischia</taxon>
        <taxon>Theropoda</taxon>
        <taxon>Coelurosauria</taxon>
        <taxon>Aves</taxon>
        <taxon>Neognathae</taxon>
        <taxon>Neoaves</taxon>
        <taxon>Telluraves</taxon>
        <taxon>Australaves</taxon>
        <taxon>Passeriformes</taxon>
        <taxon>Rhabdornithidae</taxon>
        <taxon>Rhabdornis</taxon>
    </lineage>
</organism>
<evidence type="ECO:0000256" key="5">
    <source>
        <dbReference type="SAM" id="MobiDB-lite"/>
    </source>
</evidence>
<dbReference type="PANTHER" id="PTHR12381:SF66">
    <property type="entry name" value="HETEROGENEOUS NUCLEAR RIBONUCLEOPROTEIN U-LIKE PROTEIN 2"/>
    <property type="match status" value="1"/>
</dbReference>
<dbReference type="SMART" id="SM00449">
    <property type="entry name" value="SPRY"/>
    <property type="match status" value="1"/>
</dbReference>
<feature type="non-terminal residue" evidence="7">
    <location>
        <position position="689"/>
    </location>
</feature>
<dbReference type="GO" id="GO:0003723">
    <property type="term" value="F:RNA binding"/>
    <property type="evidence" value="ECO:0007669"/>
    <property type="project" value="TreeGrafter"/>
</dbReference>
<dbReference type="GO" id="GO:0005634">
    <property type="term" value="C:nucleus"/>
    <property type="evidence" value="ECO:0007669"/>
    <property type="project" value="UniProtKB-SubCell"/>
</dbReference>
<keyword evidence="2" id="KW-0488">Methylation</keyword>
<dbReference type="AlphaFoldDB" id="A0A7K9L893"/>
<feature type="region of interest" description="Disordered" evidence="5">
    <location>
        <begin position="1"/>
        <end position="183"/>
    </location>
</feature>
<feature type="compositionally biased region" description="Gly residues" evidence="5">
    <location>
        <begin position="81"/>
        <end position="93"/>
    </location>
</feature>
<dbReference type="SUPFAM" id="SSF49899">
    <property type="entry name" value="Concanavalin A-like lectins/glucanases"/>
    <property type="match status" value="1"/>
</dbReference>
<feature type="compositionally biased region" description="Acidic residues" evidence="5">
    <location>
        <begin position="173"/>
        <end position="183"/>
    </location>
</feature>
<sequence length="689" mass="77857">EEEEEEEEEEEDEEALLADEDEAAAAAPEAAPAQPGPPGEEEEEEEEVAPAEPAASEPLQPPQEEGAEGAAVAVEAEAAEGGAGGGGGGGGVNGAERPPEEAPSGDEAAVAEAKEEEAQPGCFPGEEEDKAKAPDAERRGVKRLRDEKDEHGRAYHEFREEAYNSRSKSPPPPEEEPPEGEEDETLVILDTYTSDLQFRASRDRYGGQPLFSERFPGLWAGARSTHGVTRGRVCFQAKVSQNLPGKEGSSEVPLLRVGWSVDFSHSQLGEDEFSYGFDGRGLKVENGKFEEFGESFGENDVISCFADFEGAELVELSFSKNGQELGAAFHIPKEALQERALLPHVLCKGCAVELNFGQRPQPLAPVPEGFLFIHDIPAPDRVRTPPGPKSTEECEVLLMVGLPGSGKTQWAQKHSQENRDKRYNILGTERVLHQLRTRGPEPEELDAKSRELLTQQAAQCLSKLVQIAPRARRNFILDQCNVYNSGQRRKLSAFKGFSRKVVVIVPTEPDWEQRLEQRRQAEGDDVPESVMLEMKANYSIPEKNEYVDEVVFGELGRDEAAPLVLRWKEEARKQLPPSEKRGNRRNNRNKRNRQNRNRGQGYVGGQRRGYDSRVYGGQQQPQYWGQPGNRGGYRNFYERYRGYDDRFYGRDYDYNRYRDYYRQYNREWQNYYQDRDRYYRNYYGYQGYR</sequence>
<dbReference type="CDD" id="cd12884">
    <property type="entry name" value="SPRY_hnRNP"/>
    <property type="match status" value="1"/>
</dbReference>
<feature type="compositionally biased region" description="Acidic residues" evidence="5">
    <location>
        <begin position="39"/>
        <end position="49"/>
    </location>
</feature>
<dbReference type="InterPro" id="IPR001870">
    <property type="entry name" value="B30.2/SPRY"/>
</dbReference>
<dbReference type="OrthoDB" id="445357at2759"/>
<feature type="compositionally biased region" description="Basic and acidic residues" evidence="5">
    <location>
        <begin position="129"/>
        <end position="163"/>
    </location>
</feature>
<dbReference type="Gene3D" id="2.60.120.920">
    <property type="match status" value="1"/>
</dbReference>
<dbReference type="InterPro" id="IPR013320">
    <property type="entry name" value="ConA-like_dom_sf"/>
</dbReference>
<keyword evidence="8" id="KW-1185">Reference proteome</keyword>
<evidence type="ECO:0000259" key="6">
    <source>
        <dbReference type="PROSITE" id="PS50188"/>
    </source>
</evidence>
<dbReference type="InterPro" id="IPR035778">
    <property type="entry name" value="SPRY_hnRNP_U"/>
</dbReference>
<feature type="non-terminal residue" evidence="7">
    <location>
        <position position="1"/>
    </location>
</feature>
<evidence type="ECO:0000256" key="4">
    <source>
        <dbReference type="ARBA" id="ARBA00023242"/>
    </source>
</evidence>
<evidence type="ECO:0000313" key="8">
    <source>
        <dbReference type="Proteomes" id="UP000583164"/>
    </source>
</evidence>
<dbReference type="EMBL" id="VWZS01005710">
    <property type="protein sequence ID" value="NXH58608.1"/>
    <property type="molecule type" value="Genomic_DNA"/>
</dbReference>
<feature type="domain" description="B30.2/SPRY" evidence="6">
    <location>
        <begin position="167"/>
        <end position="361"/>
    </location>
</feature>
<dbReference type="FunFam" id="3.40.50.300:FF:000355">
    <property type="entry name" value="Heterogeneous nuclear ribonucleoprotein U-like 1, isoform CRA_a"/>
    <property type="match status" value="1"/>
</dbReference>
<dbReference type="Pfam" id="PF00622">
    <property type="entry name" value="SPRY"/>
    <property type="match status" value="1"/>
</dbReference>
<evidence type="ECO:0000256" key="1">
    <source>
        <dbReference type="ARBA" id="ARBA00004123"/>
    </source>
</evidence>